<protein>
    <submittedName>
        <fullName evidence="5">FCD domain-containing protein</fullName>
    </submittedName>
</protein>
<evidence type="ECO:0000313" key="5">
    <source>
        <dbReference type="EMBL" id="MEB3962664.1"/>
    </source>
</evidence>
<evidence type="ECO:0000256" key="1">
    <source>
        <dbReference type="ARBA" id="ARBA00023015"/>
    </source>
</evidence>
<comment type="caution">
    <text evidence="5">The sequence shown here is derived from an EMBL/GenBank/DDBJ whole genome shotgun (WGS) entry which is preliminary data.</text>
</comment>
<dbReference type="SUPFAM" id="SSF46785">
    <property type="entry name" value="Winged helix' DNA-binding domain"/>
    <property type="match status" value="1"/>
</dbReference>
<feature type="domain" description="HTH gntR-type" evidence="4">
    <location>
        <begin position="173"/>
        <end position="240"/>
    </location>
</feature>
<dbReference type="Pfam" id="PF00392">
    <property type="entry name" value="GntR"/>
    <property type="match status" value="1"/>
</dbReference>
<dbReference type="RefSeq" id="WP_324770239.1">
    <property type="nucleotide sequence ID" value="NZ_BAAATS010000067.1"/>
</dbReference>
<dbReference type="Pfam" id="PF17390">
    <property type="entry name" value="Bac_rhamnosid_C"/>
    <property type="match status" value="1"/>
</dbReference>
<keyword evidence="3" id="KW-0804">Transcription</keyword>
<dbReference type="PROSITE" id="PS50949">
    <property type="entry name" value="HTH_GNTR"/>
    <property type="match status" value="1"/>
</dbReference>
<gene>
    <name evidence="5" type="ORF">OKJ48_20775</name>
</gene>
<organism evidence="5 6">
    <name type="scientific">Streptomyces kunmingensis</name>
    <dbReference type="NCBI Taxonomy" id="68225"/>
    <lineage>
        <taxon>Bacteria</taxon>
        <taxon>Bacillati</taxon>
        <taxon>Actinomycetota</taxon>
        <taxon>Actinomycetes</taxon>
        <taxon>Kitasatosporales</taxon>
        <taxon>Streptomycetaceae</taxon>
        <taxon>Streptomyces</taxon>
    </lineage>
</organism>
<dbReference type="PANTHER" id="PTHR43537">
    <property type="entry name" value="TRANSCRIPTIONAL REGULATOR, GNTR FAMILY"/>
    <property type="match status" value="1"/>
</dbReference>
<dbReference type="InterPro" id="IPR008920">
    <property type="entry name" value="TF_FadR/GntR_C"/>
</dbReference>
<dbReference type="Pfam" id="PF07729">
    <property type="entry name" value="FCD"/>
    <property type="match status" value="1"/>
</dbReference>
<accession>A0ABU6CD65</accession>
<dbReference type="SUPFAM" id="SSF48208">
    <property type="entry name" value="Six-hairpin glycosidases"/>
    <property type="match status" value="1"/>
</dbReference>
<reference evidence="5 6" key="1">
    <citation type="submission" date="2022-10" db="EMBL/GenBank/DDBJ databases">
        <authorList>
            <person name="Xie J."/>
            <person name="Shen N."/>
        </authorList>
    </citation>
    <scope>NUCLEOTIDE SEQUENCE [LARGE SCALE GENOMIC DNA]</scope>
    <source>
        <strain evidence="5 6">DSM 41681</strain>
    </source>
</reference>
<dbReference type="PANTHER" id="PTHR43537:SF5">
    <property type="entry name" value="UXU OPERON TRANSCRIPTIONAL REGULATOR"/>
    <property type="match status" value="1"/>
</dbReference>
<dbReference type="EMBL" id="JAOZYB010000168">
    <property type="protein sequence ID" value="MEB3962664.1"/>
    <property type="molecule type" value="Genomic_DNA"/>
</dbReference>
<dbReference type="Gene3D" id="1.10.10.10">
    <property type="entry name" value="Winged helix-like DNA-binding domain superfamily/Winged helix DNA-binding domain"/>
    <property type="match status" value="1"/>
</dbReference>
<dbReference type="InterPro" id="IPR036388">
    <property type="entry name" value="WH-like_DNA-bd_sf"/>
</dbReference>
<dbReference type="Gene3D" id="2.60.420.10">
    <property type="entry name" value="Maltose phosphorylase, domain 3"/>
    <property type="match status" value="1"/>
</dbReference>
<sequence length="393" mass="42618">MKDSESGNRLGSYLRARRELVSPAQAGIPARFQSGRASSALDQIRRTYGWMDSHDPGITHWEGTGPDGSLYEGAYTSMAHGWSTGVLPALTHQLLGARPTAPGYTGWEVRPHPGDVTWAHGQLPTPAGPLTVDWTHTTTTFTLTVEAPGGTRGAVSLPVDAARSVVRQEGHVVRDGRRARVVLRTAITTGQYRPGDHLGEVEIAERLSVSRGTVREALRHLQQEGLVTPGARGMLRVSQLTPTEVRELFQVREVLEGLAVAHLIASPKRKQSAKALREALDQLQYAFDKEADLTAKVEADLGFHLLLCELAGNSMLLRTWKQLEGPMRVAIMSAGDEHRDDAMSPATHAPIADAIERGDAAAAQEILHDHMAAAIRRLGIENERIESGGHESA</sequence>
<dbReference type="InterPro" id="IPR012341">
    <property type="entry name" value="6hp_glycosidase-like_sf"/>
</dbReference>
<dbReference type="Gene3D" id="1.20.120.530">
    <property type="entry name" value="GntR ligand-binding domain-like"/>
    <property type="match status" value="1"/>
</dbReference>
<dbReference type="Gene3D" id="1.50.10.10">
    <property type="match status" value="1"/>
</dbReference>
<dbReference type="SMART" id="SM00345">
    <property type="entry name" value="HTH_GNTR"/>
    <property type="match status" value="1"/>
</dbReference>
<proteinExistence type="predicted"/>
<evidence type="ECO:0000256" key="2">
    <source>
        <dbReference type="ARBA" id="ARBA00023125"/>
    </source>
</evidence>
<keyword evidence="1" id="KW-0805">Transcription regulation</keyword>
<keyword evidence="2" id="KW-0238">DNA-binding</keyword>
<dbReference type="InterPro" id="IPR036390">
    <property type="entry name" value="WH_DNA-bd_sf"/>
</dbReference>
<dbReference type="SUPFAM" id="SSF48008">
    <property type="entry name" value="GntR ligand-binding domain-like"/>
    <property type="match status" value="1"/>
</dbReference>
<dbReference type="InterPro" id="IPR035398">
    <property type="entry name" value="Bac_rhamnosid_C"/>
</dbReference>
<dbReference type="SMART" id="SM00895">
    <property type="entry name" value="FCD"/>
    <property type="match status" value="1"/>
</dbReference>
<dbReference type="InterPro" id="IPR000524">
    <property type="entry name" value="Tscrpt_reg_HTH_GntR"/>
</dbReference>
<dbReference type="CDD" id="cd07377">
    <property type="entry name" value="WHTH_GntR"/>
    <property type="match status" value="1"/>
</dbReference>
<dbReference type="InterPro" id="IPR011711">
    <property type="entry name" value="GntR_C"/>
</dbReference>
<dbReference type="Proteomes" id="UP001352223">
    <property type="component" value="Unassembled WGS sequence"/>
</dbReference>
<dbReference type="InterPro" id="IPR008928">
    <property type="entry name" value="6-hairpin_glycosidase_sf"/>
</dbReference>
<evidence type="ECO:0000256" key="3">
    <source>
        <dbReference type="ARBA" id="ARBA00023163"/>
    </source>
</evidence>
<keyword evidence="6" id="KW-1185">Reference proteome</keyword>
<evidence type="ECO:0000313" key="6">
    <source>
        <dbReference type="Proteomes" id="UP001352223"/>
    </source>
</evidence>
<evidence type="ECO:0000259" key="4">
    <source>
        <dbReference type="PROSITE" id="PS50949"/>
    </source>
</evidence>
<dbReference type="PRINTS" id="PR00035">
    <property type="entry name" value="HTHGNTR"/>
</dbReference>
<name>A0ABU6CD65_9ACTN</name>